<evidence type="ECO:0000256" key="1">
    <source>
        <dbReference type="SAM" id="MobiDB-lite"/>
    </source>
</evidence>
<dbReference type="PANTHER" id="PTHR37450">
    <property type="entry name" value="CIPC PROTEIN"/>
    <property type="match status" value="1"/>
</dbReference>
<keyword evidence="2" id="KW-0472">Membrane</keyword>
<reference evidence="3 4" key="1">
    <citation type="submission" date="2015-04" db="EMBL/GenBank/DDBJ databases">
        <title>Complete genome sequence of Schizopora paradoxa KUC8140, a cosmopolitan wood degrader in East Asia.</title>
        <authorList>
            <consortium name="DOE Joint Genome Institute"/>
            <person name="Min B."/>
            <person name="Park H."/>
            <person name="Jang Y."/>
            <person name="Kim J.-J."/>
            <person name="Kim K.H."/>
            <person name="Pangilinan J."/>
            <person name="Lipzen A."/>
            <person name="Riley R."/>
            <person name="Grigoriev I.V."/>
            <person name="Spatafora J.W."/>
            <person name="Choi I.-G."/>
        </authorList>
    </citation>
    <scope>NUCLEOTIDE SEQUENCE [LARGE SCALE GENOMIC DNA]</scope>
    <source>
        <strain evidence="3 4">KUC8140</strain>
    </source>
</reference>
<evidence type="ECO:0000313" key="4">
    <source>
        <dbReference type="Proteomes" id="UP000053477"/>
    </source>
</evidence>
<dbReference type="InterPro" id="IPR022234">
    <property type="entry name" value="DUF3759"/>
</dbReference>
<name>A0A0H2SDQ4_9AGAM</name>
<feature type="region of interest" description="Disordered" evidence="1">
    <location>
        <begin position="197"/>
        <end position="244"/>
    </location>
</feature>
<dbReference type="EMBL" id="KQ085934">
    <property type="protein sequence ID" value="KLO15146.1"/>
    <property type="molecule type" value="Genomic_DNA"/>
</dbReference>
<dbReference type="InParanoid" id="A0A0H2SDQ4"/>
<dbReference type="STRING" id="27342.A0A0H2SDQ4"/>
<keyword evidence="2" id="KW-1133">Transmembrane helix</keyword>
<feature type="transmembrane region" description="Helical" evidence="2">
    <location>
        <begin position="30"/>
        <end position="49"/>
    </location>
</feature>
<organism evidence="3 4">
    <name type="scientific">Schizopora paradoxa</name>
    <dbReference type="NCBI Taxonomy" id="27342"/>
    <lineage>
        <taxon>Eukaryota</taxon>
        <taxon>Fungi</taxon>
        <taxon>Dikarya</taxon>
        <taxon>Basidiomycota</taxon>
        <taxon>Agaricomycotina</taxon>
        <taxon>Agaricomycetes</taxon>
        <taxon>Hymenochaetales</taxon>
        <taxon>Schizoporaceae</taxon>
        <taxon>Schizopora</taxon>
    </lineage>
</organism>
<feature type="compositionally biased region" description="Basic residues" evidence="1">
    <location>
        <begin position="230"/>
        <end position="244"/>
    </location>
</feature>
<proteinExistence type="predicted"/>
<dbReference type="AlphaFoldDB" id="A0A0H2SDQ4"/>
<keyword evidence="4" id="KW-1185">Reference proteome</keyword>
<accession>A0A0H2SDQ4</accession>
<evidence type="ECO:0000313" key="3">
    <source>
        <dbReference type="EMBL" id="KLO15146.1"/>
    </source>
</evidence>
<dbReference type="Pfam" id="PF12585">
    <property type="entry name" value="DUF3759"/>
    <property type="match status" value="1"/>
</dbReference>
<protein>
    <submittedName>
        <fullName evidence="3">Uncharacterized protein</fullName>
    </submittedName>
</protein>
<dbReference type="OrthoDB" id="9895617at2759"/>
<gene>
    <name evidence="3" type="ORF">SCHPADRAFT_282314</name>
</gene>
<evidence type="ECO:0000256" key="2">
    <source>
        <dbReference type="SAM" id="Phobius"/>
    </source>
</evidence>
<feature type="compositionally biased region" description="Gly residues" evidence="1">
    <location>
        <begin position="210"/>
        <end position="225"/>
    </location>
</feature>
<keyword evidence="2" id="KW-0812">Transmembrane</keyword>
<dbReference type="PANTHER" id="PTHR37450:SF1">
    <property type="entry name" value="CIPC PROTEIN"/>
    <property type="match status" value="1"/>
</dbReference>
<sequence>MSTNNLIMRPVSPTKVCHERRGIMKRSNRFLINSIGLAAAAGFAAMHAYEAHVRASGQEVSHAKMKEFLAAIAAAEVDKLVETKGLDWVDRHKAHKMAEQQAHYLAENRYGADNSGWEYARGRPGPRQEYAFGGGGGWQHEGYGGYGGGPGYGGGAGYDPAYVGGPGYGGAPQPGYGGGYGGQPGYGGGGPGYGGPGYGGYPPPPPPQGFVGGPLPGGFGEGFGGEGHHGFRHHHPHHPHRRDD</sequence>
<dbReference type="Proteomes" id="UP000053477">
    <property type="component" value="Unassembled WGS sequence"/>
</dbReference>